<dbReference type="EMBL" id="UYWY01021697">
    <property type="protein sequence ID" value="VDM44709.1"/>
    <property type="molecule type" value="Genomic_DNA"/>
</dbReference>
<evidence type="ECO:0000313" key="1">
    <source>
        <dbReference type="EMBL" id="VDM44709.1"/>
    </source>
</evidence>
<organism evidence="2 3">
    <name type="scientific">Toxocara canis</name>
    <name type="common">Canine roundworm</name>
    <dbReference type="NCBI Taxonomy" id="6265"/>
    <lineage>
        <taxon>Eukaryota</taxon>
        <taxon>Metazoa</taxon>
        <taxon>Ecdysozoa</taxon>
        <taxon>Nematoda</taxon>
        <taxon>Chromadorea</taxon>
        <taxon>Rhabditida</taxon>
        <taxon>Spirurina</taxon>
        <taxon>Ascaridomorpha</taxon>
        <taxon>Ascaridoidea</taxon>
        <taxon>Toxocaridae</taxon>
        <taxon>Toxocara</taxon>
    </lineage>
</organism>
<proteinExistence type="predicted"/>
<dbReference type="Proteomes" id="UP000050794">
    <property type="component" value="Unassembled WGS sequence"/>
</dbReference>
<dbReference type="AlphaFoldDB" id="A0A183UY18"/>
<evidence type="ECO:0000313" key="3">
    <source>
        <dbReference type="WBParaSite" id="TCNE_0001338801-mRNA-1"/>
    </source>
</evidence>
<accession>A0A183UY18</accession>
<gene>
    <name evidence="1" type="ORF">TCNE_LOCUS13388</name>
</gene>
<reference evidence="3" key="1">
    <citation type="submission" date="2016-06" db="UniProtKB">
        <authorList>
            <consortium name="WormBaseParasite"/>
        </authorList>
    </citation>
    <scope>IDENTIFICATION</scope>
</reference>
<protein>
    <submittedName>
        <fullName evidence="3">Type II toxin-antitoxin system PemK/MazF family toxin</fullName>
    </submittedName>
</protein>
<evidence type="ECO:0000313" key="2">
    <source>
        <dbReference type="Proteomes" id="UP000050794"/>
    </source>
</evidence>
<name>A0A183UY18_TOXCA</name>
<sequence length="148" mass="16536">MVRNAEYFLSDPALLSINDATAAVRLLMGRNDIAIDQTENDLMVKKGLPAVITKENANHRIGDICYERVPVVVGKTLAFVEPVTHDLVLKSRQSRCAWKKSSNIPEIFLSNALYHLTKDERSVVLNTTKPSDLSSELIELVLDCLDQK</sequence>
<dbReference type="WBParaSite" id="TCNE_0001338801-mRNA-1">
    <property type="protein sequence ID" value="TCNE_0001338801-mRNA-1"/>
    <property type="gene ID" value="TCNE_0001338801"/>
</dbReference>
<reference evidence="1 2" key="2">
    <citation type="submission" date="2018-11" db="EMBL/GenBank/DDBJ databases">
        <authorList>
            <consortium name="Pathogen Informatics"/>
        </authorList>
    </citation>
    <scope>NUCLEOTIDE SEQUENCE [LARGE SCALE GENOMIC DNA]</scope>
</reference>
<keyword evidence="2" id="KW-1185">Reference proteome</keyword>